<dbReference type="NCBIfam" id="TIGR02245">
    <property type="entry name" value="HAD_IIID1"/>
    <property type="match status" value="1"/>
</dbReference>
<evidence type="ECO:0000256" key="3">
    <source>
        <dbReference type="ARBA" id="ARBA00013081"/>
    </source>
</evidence>
<evidence type="ECO:0000256" key="4">
    <source>
        <dbReference type="ARBA" id="ARBA00022723"/>
    </source>
</evidence>
<dbReference type="EMBL" id="MCFD01000004">
    <property type="protein sequence ID" value="ORX71665.1"/>
    <property type="molecule type" value="Genomic_DNA"/>
</dbReference>
<keyword evidence="4" id="KW-0479">Metal-binding</keyword>
<dbReference type="EC" id="3.1.3.16" evidence="3"/>
<reference evidence="14 15" key="1">
    <citation type="submission" date="2016-07" db="EMBL/GenBank/DDBJ databases">
        <title>Pervasive Adenine N6-methylation of Active Genes in Fungi.</title>
        <authorList>
            <consortium name="DOE Joint Genome Institute"/>
            <person name="Mondo S.J."/>
            <person name="Dannebaum R.O."/>
            <person name="Kuo R.C."/>
            <person name="Labutti K."/>
            <person name="Haridas S."/>
            <person name="Kuo A."/>
            <person name="Salamov A."/>
            <person name="Ahrendt S.R."/>
            <person name="Lipzen A."/>
            <person name="Sullivan W."/>
            <person name="Andreopoulos W.B."/>
            <person name="Clum A."/>
            <person name="Lindquist E."/>
            <person name="Daum C."/>
            <person name="Ramamoorthy G.K."/>
            <person name="Gryganskyi A."/>
            <person name="Culley D."/>
            <person name="Magnuson J.K."/>
            <person name="James T.Y."/>
            <person name="O'Malley M.A."/>
            <person name="Stajich J.E."/>
            <person name="Spatafora J.W."/>
            <person name="Visel A."/>
            <person name="Grigoriev I.V."/>
        </authorList>
    </citation>
    <scope>NUCLEOTIDE SEQUENCE [LARGE SCALE GENOMIC DNA]</scope>
    <source>
        <strain evidence="14 15">ATCC 12442</strain>
    </source>
</reference>
<comment type="subcellular location">
    <subcellularLocation>
        <location evidence="2">Nucleus</location>
    </subcellularLocation>
</comment>
<dbReference type="Pfam" id="PF00240">
    <property type="entry name" value="ubiquitin"/>
    <property type="match status" value="1"/>
</dbReference>
<organism evidence="14 15">
    <name type="scientific">Linderina pennispora</name>
    <dbReference type="NCBI Taxonomy" id="61395"/>
    <lineage>
        <taxon>Eukaryota</taxon>
        <taxon>Fungi</taxon>
        <taxon>Fungi incertae sedis</taxon>
        <taxon>Zoopagomycota</taxon>
        <taxon>Kickxellomycotina</taxon>
        <taxon>Kickxellomycetes</taxon>
        <taxon>Kickxellales</taxon>
        <taxon>Kickxellaceae</taxon>
        <taxon>Linderina</taxon>
    </lineage>
</organism>
<evidence type="ECO:0000256" key="10">
    <source>
        <dbReference type="ARBA" id="ARBA00047761"/>
    </source>
</evidence>
<dbReference type="InterPro" id="IPR036412">
    <property type="entry name" value="HAD-like_sf"/>
</dbReference>
<evidence type="ECO:0000256" key="1">
    <source>
        <dbReference type="ARBA" id="ARBA00001946"/>
    </source>
</evidence>
<evidence type="ECO:0000256" key="7">
    <source>
        <dbReference type="ARBA" id="ARBA00022912"/>
    </source>
</evidence>
<keyword evidence="5" id="KW-0378">Hydrolase</keyword>
<feature type="domain" description="FCP1 homology" evidence="13">
    <location>
        <begin position="130"/>
        <end position="293"/>
    </location>
</feature>
<gene>
    <name evidence="14" type="ORF">DL89DRAFT_277963</name>
</gene>
<keyword evidence="8" id="KW-0539">Nucleus</keyword>
<comment type="catalytic activity">
    <reaction evidence="11">
        <text>O-phospho-L-threonyl-[protein] + H2O = L-threonyl-[protein] + phosphate</text>
        <dbReference type="Rhea" id="RHEA:47004"/>
        <dbReference type="Rhea" id="RHEA-COMP:11060"/>
        <dbReference type="Rhea" id="RHEA-COMP:11605"/>
        <dbReference type="ChEBI" id="CHEBI:15377"/>
        <dbReference type="ChEBI" id="CHEBI:30013"/>
        <dbReference type="ChEBI" id="CHEBI:43474"/>
        <dbReference type="ChEBI" id="CHEBI:61977"/>
        <dbReference type="EC" id="3.1.3.16"/>
    </reaction>
</comment>
<evidence type="ECO:0000256" key="2">
    <source>
        <dbReference type="ARBA" id="ARBA00004123"/>
    </source>
</evidence>
<evidence type="ECO:0000256" key="6">
    <source>
        <dbReference type="ARBA" id="ARBA00022842"/>
    </source>
</evidence>
<keyword evidence="7" id="KW-0904">Protein phosphatase</keyword>
<dbReference type="GO" id="GO:0090364">
    <property type="term" value="P:regulation of proteasome assembly"/>
    <property type="evidence" value="ECO:0007669"/>
    <property type="project" value="InterPro"/>
</dbReference>
<dbReference type="InterPro" id="IPR051658">
    <property type="entry name" value="UBLCP1"/>
</dbReference>
<dbReference type="SMART" id="SM00577">
    <property type="entry name" value="CPDc"/>
    <property type="match status" value="1"/>
</dbReference>
<evidence type="ECO:0000256" key="5">
    <source>
        <dbReference type="ARBA" id="ARBA00022801"/>
    </source>
</evidence>
<dbReference type="STRING" id="61395.A0A1Y1WE47"/>
<dbReference type="SMART" id="SM00213">
    <property type="entry name" value="UBQ"/>
    <property type="match status" value="1"/>
</dbReference>
<dbReference type="PROSITE" id="PS50969">
    <property type="entry name" value="FCP1"/>
    <property type="match status" value="1"/>
</dbReference>
<dbReference type="RefSeq" id="XP_040745180.1">
    <property type="nucleotide sequence ID" value="XM_040889481.1"/>
</dbReference>
<accession>A0A1Y1WE47</accession>
<dbReference type="Gene3D" id="3.40.50.1000">
    <property type="entry name" value="HAD superfamily/HAD-like"/>
    <property type="match status" value="1"/>
</dbReference>
<evidence type="ECO:0000313" key="14">
    <source>
        <dbReference type="EMBL" id="ORX71665.1"/>
    </source>
</evidence>
<dbReference type="InterPro" id="IPR000626">
    <property type="entry name" value="Ubiquitin-like_dom"/>
</dbReference>
<dbReference type="Proteomes" id="UP000193922">
    <property type="component" value="Unassembled WGS sequence"/>
</dbReference>
<name>A0A1Y1WE47_9FUNG</name>
<dbReference type="PANTHER" id="PTHR48493:SF1">
    <property type="entry name" value="UBIQUITIN-LIKE DOMAIN-CONTAINING CTD PHOSPHATASE 1"/>
    <property type="match status" value="1"/>
</dbReference>
<feature type="domain" description="Ubiquitin-like" evidence="12">
    <location>
        <begin position="4"/>
        <end position="82"/>
    </location>
</feature>
<dbReference type="InterPro" id="IPR023214">
    <property type="entry name" value="HAD_sf"/>
</dbReference>
<dbReference type="SUPFAM" id="SSF54236">
    <property type="entry name" value="Ubiquitin-like"/>
    <property type="match status" value="1"/>
</dbReference>
<evidence type="ECO:0000256" key="11">
    <source>
        <dbReference type="ARBA" id="ARBA00048336"/>
    </source>
</evidence>
<dbReference type="InterPro" id="IPR011943">
    <property type="entry name" value="HAD-SF_hydro_IIID"/>
</dbReference>
<keyword evidence="6" id="KW-0460">Magnesium</keyword>
<dbReference type="AlphaFoldDB" id="A0A1Y1WE47"/>
<dbReference type="SUPFAM" id="SSF56784">
    <property type="entry name" value="HAD-like"/>
    <property type="match status" value="1"/>
</dbReference>
<dbReference type="Pfam" id="PF03031">
    <property type="entry name" value="NIF"/>
    <property type="match status" value="1"/>
</dbReference>
<evidence type="ECO:0000259" key="13">
    <source>
        <dbReference type="PROSITE" id="PS50969"/>
    </source>
</evidence>
<comment type="cofactor">
    <cofactor evidence="1">
        <name>Mg(2+)</name>
        <dbReference type="ChEBI" id="CHEBI:18420"/>
    </cofactor>
</comment>
<protein>
    <recommendedName>
        <fullName evidence="3">protein-serine/threonine phosphatase</fullName>
        <ecNumber evidence="3">3.1.3.16</ecNumber>
    </recommendedName>
    <alternativeName>
        <fullName evidence="9">Nuclear proteasome inhibitor UBLCP1</fullName>
    </alternativeName>
</protein>
<evidence type="ECO:0000256" key="8">
    <source>
        <dbReference type="ARBA" id="ARBA00023242"/>
    </source>
</evidence>
<proteinExistence type="predicted"/>
<evidence type="ECO:0000256" key="9">
    <source>
        <dbReference type="ARBA" id="ARBA00032039"/>
    </source>
</evidence>
<evidence type="ECO:0000259" key="12">
    <source>
        <dbReference type="PROSITE" id="PS50053"/>
    </source>
</evidence>
<comment type="catalytic activity">
    <reaction evidence="10">
        <text>O-phospho-L-seryl-[protein] + H2O = L-seryl-[protein] + phosphate</text>
        <dbReference type="Rhea" id="RHEA:20629"/>
        <dbReference type="Rhea" id="RHEA-COMP:9863"/>
        <dbReference type="Rhea" id="RHEA-COMP:11604"/>
        <dbReference type="ChEBI" id="CHEBI:15377"/>
        <dbReference type="ChEBI" id="CHEBI:29999"/>
        <dbReference type="ChEBI" id="CHEBI:43474"/>
        <dbReference type="ChEBI" id="CHEBI:83421"/>
        <dbReference type="EC" id="3.1.3.16"/>
    </reaction>
</comment>
<dbReference type="GO" id="GO:0005634">
    <property type="term" value="C:nucleus"/>
    <property type="evidence" value="ECO:0007669"/>
    <property type="project" value="UniProtKB-SubCell"/>
</dbReference>
<sequence>MARSSLSLVVTWQGRTYPLRISQYATVVSVKVLLEELTEVEVESQKLLGLVKGRLPADSSTLSELSVADGTRVRLMGTRAADKLRARRAEEVVVEEDYVPDRSSRVVSTDHGEKLTNLVLTAEVRVMNAPRAGRRLVVLDLDYTLFDCKNVSGDIADMARPGLHEFLAAIYPFYDIVIWSQTKWFVVESKITLLGMLANPLYRVTAALDISTMFSVTAVRNGRTVVHQVKPLEFIWRRLPMYHAGNTVHVDDVSRNFALNPQNGLKIHAFKRADRRPRRDRELFALAEYLVRIAQLDSFEELDHSKWKTYRG</sequence>
<dbReference type="InterPro" id="IPR029071">
    <property type="entry name" value="Ubiquitin-like_domsf"/>
</dbReference>
<dbReference type="GeneID" id="63806129"/>
<dbReference type="PANTHER" id="PTHR48493">
    <property type="entry name" value="UBIQUITIN-LIKE DOMAIN-CONTAINING CTD PHOSPHATASE 1"/>
    <property type="match status" value="1"/>
</dbReference>
<dbReference type="InterPro" id="IPR004274">
    <property type="entry name" value="FCP1_dom"/>
</dbReference>
<evidence type="ECO:0000313" key="15">
    <source>
        <dbReference type="Proteomes" id="UP000193922"/>
    </source>
</evidence>
<dbReference type="GO" id="GO:0046872">
    <property type="term" value="F:metal ion binding"/>
    <property type="evidence" value="ECO:0007669"/>
    <property type="project" value="UniProtKB-KW"/>
</dbReference>
<dbReference type="OrthoDB" id="1711508at2759"/>
<dbReference type="GO" id="GO:0004722">
    <property type="term" value="F:protein serine/threonine phosphatase activity"/>
    <property type="evidence" value="ECO:0007669"/>
    <property type="project" value="UniProtKB-EC"/>
</dbReference>
<dbReference type="PROSITE" id="PS50053">
    <property type="entry name" value="UBIQUITIN_2"/>
    <property type="match status" value="1"/>
</dbReference>
<comment type="caution">
    <text evidence="14">The sequence shown here is derived from an EMBL/GenBank/DDBJ whole genome shotgun (WGS) entry which is preliminary data.</text>
</comment>
<keyword evidence="15" id="KW-1185">Reference proteome</keyword>
<dbReference type="Gene3D" id="3.10.20.90">
    <property type="entry name" value="Phosphatidylinositol 3-kinase Catalytic Subunit, Chain A, domain 1"/>
    <property type="match status" value="1"/>
</dbReference>